<dbReference type="GO" id="GO:0004674">
    <property type="term" value="F:protein serine/threonine kinase activity"/>
    <property type="evidence" value="ECO:0007669"/>
    <property type="project" value="UniProtKB-KW"/>
</dbReference>
<dbReference type="OrthoDB" id="2503928at2759"/>
<evidence type="ECO:0000313" key="2">
    <source>
        <dbReference type="Proteomes" id="UP000439903"/>
    </source>
</evidence>
<dbReference type="Proteomes" id="UP000439903">
    <property type="component" value="Unassembled WGS sequence"/>
</dbReference>
<dbReference type="EMBL" id="WTPW01000285">
    <property type="protein sequence ID" value="KAF0526849.1"/>
    <property type="molecule type" value="Genomic_DNA"/>
</dbReference>
<gene>
    <name evidence="1" type="ORF">F8M41_013967</name>
</gene>
<keyword evidence="1" id="KW-0723">Serine/threonine-protein kinase</keyword>
<sequence>MKKQYNKENLVSKIYHGMKKIIKKKPKPTCQSPGCYNLCARRKDVYCAGCIKYPPRVQNTPPVTVNQTPPSPPVTVNQTPLPPPVTVNQTPLPPPVTVIQTPLPPPVIVNQTPLPPPVTVNQTPLPPPVTVNQTPLSPPVIINQTPQPPPETVNQHIETVKPITIPSPELTKVPSNSVINMTEMTLLKANHSEYIDVQKFFRTGLPNNTILGIFKLNMPTHLVKAHDDYRAKNLNMKNVRVFHGTKHVCNPQRFISVPKAEFCRSGCGVCGIAQNGNKITFARDKRLWFANNSSVSLGYCNNGYIKPSGYRKKGTVENAMFVVELITQLIGPVFTLDSEAATLPKYLIIFQ</sequence>
<accession>A0A8H4ARY5</accession>
<dbReference type="AlphaFoldDB" id="A0A8H4ARY5"/>
<keyword evidence="1" id="KW-0808">Transferase</keyword>
<protein>
    <submittedName>
        <fullName evidence="1">Serine/threonine protein kinase</fullName>
    </submittedName>
</protein>
<comment type="caution">
    <text evidence="1">The sequence shown here is derived from an EMBL/GenBank/DDBJ whole genome shotgun (WGS) entry which is preliminary data.</text>
</comment>
<keyword evidence="2" id="KW-1185">Reference proteome</keyword>
<dbReference type="Gene3D" id="3.90.228.10">
    <property type="match status" value="1"/>
</dbReference>
<evidence type="ECO:0000313" key="1">
    <source>
        <dbReference type="EMBL" id="KAF0526849.1"/>
    </source>
</evidence>
<keyword evidence="1" id="KW-0418">Kinase</keyword>
<name>A0A8H4ARY5_GIGMA</name>
<organism evidence="1 2">
    <name type="scientific">Gigaspora margarita</name>
    <dbReference type="NCBI Taxonomy" id="4874"/>
    <lineage>
        <taxon>Eukaryota</taxon>
        <taxon>Fungi</taxon>
        <taxon>Fungi incertae sedis</taxon>
        <taxon>Mucoromycota</taxon>
        <taxon>Glomeromycotina</taxon>
        <taxon>Glomeromycetes</taxon>
        <taxon>Diversisporales</taxon>
        <taxon>Gigasporaceae</taxon>
        <taxon>Gigaspora</taxon>
    </lineage>
</organism>
<reference evidence="1 2" key="1">
    <citation type="journal article" date="2019" name="Environ. Microbiol.">
        <title>At the nexus of three kingdoms: the genome of the mycorrhizal fungus Gigaspora margarita provides insights into plant, endobacterial and fungal interactions.</title>
        <authorList>
            <person name="Venice F."/>
            <person name="Ghignone S."/>
            <person name="Salvioli di Fossalunga A."/>
            <person name="Amselem J."/>
            <person name="Novero M."/>
            <person name="Xianan X."/>
            <person name="Sedzielewska Toro K."/>
            <person name="Morin E."/>
            <person name="Lipzen A."/>
            <person name="Grigoriev I.V."/>
            <person name="Henrissat B."/>
            <person name="Martin F.M."/>
            <person name="Bonfante P."/>
        </authorList>
    </citation>
    <scope>NUCLEOTIDE SEQUENCE [LARGE SCALE GENOMIC DNA]</scope>
    <source>
        <strain evidence="1 2">BEG34</strain>
    </source>
</reference>
<proteinExistence type="predicted"/>
<dbReference type="SUPFAM" id="SSF56399">
    <property type="entry name" value="ADP-ribosylation"/>
    <property type="match status" value="1"/>
</dbReference>